<dbReference type="OrthoDB" id="6782207at2759"/>
<protein>
    <submittedName>
        <fullName evidence="2">Uncharacterized protein</fullName>
    </submittedName>
</protein>
<gene>
    <name evidence="2" type="ORF">PSYICH_LOCUS2427</name>
</gene>
<keyword evidence="3" id="KW-1185">Reference proteome</keyword>
<reference evidence="2" key="1">
    <citation type="submission" date="2022-01" db="EMBL/GenBank/DDBJ databases">
        <authorList>
            <person name="King R."/>
        </authorList>
    </citation>
    <scope>NUCLEOTIDE SEQUENCE</scope>
</reference>
<dbReference type="EMBL" id="OV651823">
    <property type="protein sequence ID" value="CAH1101370.1"/>
    <property type="molecule type" value="Genomic_DNA"/>
</dbReference>
<sequence>MEDQLTLQSILDEIQNSKNDLINVIEASKARLRLEIERQNNKIKQSTKENTLLKEKIEILDSTNRKNNIIIFILNKSPQDATSQLFRQELKQLLEVDLNEKEINDIYYLGKLFNAPIKVELTTYLQKRTILKNCYKLKGLNVSIVNDLAPNQREEQKILRYCQRIEREKNNNSRCYIKHNKLIIDDNEYTIDELAGLEHPETEIRKASSVPRR</sequence>
<dbReference type="AlphaFoldDB" id="A0A9P0CKW8"/>
<accession>A0A9P0CKW8</accession>
<evidence type="ECO:0000313" key="2">
    <source>
        <dbReference type="EMBL" id="CAH1101370.1"/>
    </source>
</evidence>
<name>A0A9P0CKW8_9CUCU</name>
<organism evidence="2 3">
    <name type="scientific">Psylliodes chrysocephalus</name>
    <dbReference type="NCBI Taxonomy" id="3402493"/>
    <lineage>
        <taxon>Eukaryota</taxon>
        <taxon>Metazoa</taxon>
        <taxon>Ecdysozoa</taxon>
        <taxon>Arthropoda</taxon>
        <taxon>Hexapoda</taxon>
        <taxon>Insecta</taxon>
        <taxon>Pterygota</taxon>
        <taxon>Neoptera</taxon>
        <taxon>Endopterygota</taxon>
        <taxon>Coleoptera</taxon>
        <taxon>Polyphaga</taxon>
        <taxon>Cucujiformia</taxon>
        <taxon>Chrysomeloidea</taxon>
        <taxon>Chrysomelidae</taxon>
        <taxon>Galerucinae</taxon>
        <taxon>Alticini</taxon>
        <taxon>Psylliodes</taxon>
    </lineage>
</organism>
<feature type="coiled-coil region" evidence="1">
    <location>
        <begin position="11"/>
        <end position="56"/>
    </location>
</feature>
<evidence type="ECO:0000256" key="1">
    <source>
        <dbReference type="SAM" id="Coils"/>
    </source>
</evidence>
<keyword evidence="1" id="KW-0175">Coiled coil</keyword>
<evidence type="ECO:0000313" key="3">
    <source>
        <dbReference type="Proteomes" id="UP001153636"/>
    </source>
</evidence>
<proteinExistence type="predicted"/>
<dbReference type="Proteomes" id="UP001153636">
    <property type="component" value="Chromosome 11"/>
</dbReference>